<gene>
    <name evidence="3" type="ORF">IAC68_04920</name>
</gene>
<keyword evidence="1" id="KW-0732">Signal</keyword>
<organism evidence="3 4">
    <name type="scientific">Candidatus Egerieousia excrementavium</name>
    <dbReference type="NCBI Taxonomy" id="2840778"/>
    <lineage>
        <taxon>Bacteria</taxon>
        <taxon>Pseudomonadati</taxon>
        <taxon>Bacteroidota</taxon>
        <taxon>Bacteroidia</taxon>
        <taxon>Bacteroidales</taxon>
        <taxon>Candidatus Egerieousia</taxon>
    </lineage>
</organism>
<evidence type="ECO:0000256" key="1">
    <source>
        <dbReference type="SAM" id="SignalP"/>
    </source>
</evidence>
<dbReference type="Pfam" id="PF11396">
    <property type="entry name" value="PepSY_like"/>
    <property type="match status" value="1"/>
</dbReference>
<feature type="domain" description="Putative beta-lactamase-inhibitor-like PepSY-like" evidence="2">
    <location>
        <begin position="60"/>
        <end position="140"/>
    </location>
</feature>
<dbReference type="Gene3D" id="3.40.1420.30">
    <property type="match status" value="1"/>
</dbReference>
<reference evidence="3" key="2">
    <citation type="journal article" date="2021" name="PeerJ">
        <title>Extensive microbial diversity within the chicken gut microbiome revealed by metagenomics and culture.</title>
        <authorList>
            <person name="Gilroy R."/>
            <person name="Ravi A."/>
            <person name="Getino M."/>
            <person name="Pursley I."/>
            <person name="Horton D.L."/>
            <person name="Alikhan N.F."/>
            <person name="Baker D."/>
            <person name="Gharbi K."/>
            <person name="Hall N."/>
            <person name="Watson M."/>
            <person name="Adriaenssens E.M."/>
            <person name="Foster-Nyarko E."/>
            <person name="Jarju S."/>
            <person name="Secka A."/>
            <person name="Antonio M."/>
            <person name="Oren A."/>
            <person name="Chaudhuri R.R."/>
            <person name="La Ragione R."/>
            <person name="Hildebrand F."/>
            <person name="Pallen M.J."/>
        </authorList>
    </citation>
    <scope>NUCLEOTIDE SEQUENCE</scope>
    <source>
        <strain evidence="3">15467</strain>
    </source>
</reference>
<protein>
    <submittedName>
        <fullName evidence="3">PepSY-like domain-containing protein</fullName>
    </submittedName>
</protein>
<comment type="caution">
    <text evidence="3">The sequence shown here is derived from an EMBL/GenBank/DDBJ whole genome shotgun (WGS) entry which is preliminary data.</text>
</comment>
<sequence length="147" mass="16900">MKKILVLIAVLVVGFQAKADNNIPVTLEQMPAPAQEFIKTHFATKTLTFAVHEKEFFGEEYEVLFTDGTTMEFDSKGNWKSVKCKRGDVVPWPAVPAQIAQFINKTYPDVQVYEIDKDNRGYEVKLTNRIELEFNPDFQVVDMDYDD</sequence>
<evidence type="ECO:0000313" key="3">
    <source>
        <dbReference type="EMBL" id="MBO8429253.1"/>
    </source>
</evidence>
<reference evidence="3" key="1">
    <citation type="submission" date="2020-10" db="EMBL/GenBank/DDBJ databases">
        <authorList>
            <person name="Gilroy R."/>
        </authorList>
    </citation>
    <scope>NUCLEOTIDE SEQUENCE</scope>
    <source>
        <strain evidence="3">15467</strain>
    </source>
</reference>
<name>A0A9D9DM92_9BACT</name>
<evidence type="ECO:0000313" key="4">
    <source>
        <dbReference type="Proteomes" id="UP000823635"/>
    </source>
</evidence>
<dbReference type="Proteomes" id="UP000823635">
    <property type="component" value="Unassembled WGS sequence"/>
</dbReference>
<dbReference type="EMBL" id="JADINB010000109">
    <property type="protein sequence ID" value="MBO8429253.1"/>
    <property type="molecule type" value="Genomic_DNA"/>
</dbReference>
<evidence type="ECO:0000259" key="2">
    <source>
        <dbReference type="Pfam" id="PF11396"/>
    </source>
</evidence>
<proteinExistence type="predicted"/>
<feature type="signal peptide" evidence="1">
    <location>
        <begin position="1"/>
        <end position="19"/>
    </location>
</feature>
<dbReference type="InterPro" id="IPR021533">
    <property type="entry name" value="PepSY-like"/>
</dbReference>
<dbReference type="SUPFAM" id="SSF160574">
    <property type="entry name" value="BT0923-like"/>
    <property type="match status" value="1"/>
</dbReference>
<accession>A0A9D9DM92</accession>
<feature type="chain" id="PRO_5038671250" evidence="1">
    <location>
        <begin position="20"/>
        <end position="147"/>
    </location>
</feature>
<dbReference type="AlphaFoldDB" id="A0A9D9DM92"/>